<dbReference type="SMART" id="SM00072">
    <property type="entry name" value="GuKc"/>
    <property type="match status" value="1"/>
</dbReference>
<protein>
    <submittedName>
        <fullName evidence="3">Uncharacterized protein</fullName>
    </submittedName>
</protein>
<dbReference type="SMART" id="SM00228">
    <property type="entry name" value="PDZ"/>
    <property type="match status" value="4"/>
</dbReference>
<feature type="region of interest" description="Disordered" evidence="2">
    <location>
        <begin position="891"/>
        <end position="917"/>
    </location>
</feature>
<dbReference type="VEuPathDB" id="VectorBase:ASTE011730"/>
<reference evidence="3" key="2">
    <citation type="submission" date="2020-05" db="UniProtKB">
        <authorList>
            <consortium name="EnsemblMetazoa"/>
        </authorList>
    </citation>
    <scope>IDENTIFICATION</scope>
    <source>
        <strain evidence="3">Indian</strain>
    </source>
</reference>
<dbReference type="SUPFAM" id="SSF52540">
    <property type="entry name" value="P-loop containing nucleoside triphosphate hydrolases"/>
    <property type="match status" value="1"/>
</dbReference>
<feature type="region of interest" description="Disordered" evidence="2">
    <location>
        <begin position="1"/>
        <end position="23"/>
    </location>
</feature>
<dbReference type="InterPro" id="IPR035537">
    <property type="entry name" value="DLG5_SH3"/>
</dbReference>
<dbReference type="VEuPathDB" id="VectorBase:ASTEI20_033825"/>
<feature type="coiled-coil region" evidence="1">
    <location>
        <begin position="41"/>
        <end position="172"/>
    </location>
</feature>
<organism evidence="3 4">
    <name type="scientific">Anopheles stephensi</name>
    <name type="common">Indo-Pakistan malaria mosquito</name>
    <dbReference type="NCBI Taxonomy" id="30069"/>
    <lineage>
        <taxon>Eukaryota</taxon>
        <taxon>Metazoa</taxon>
        <taxon>Ecdysozoa</taxon>
        <taxon>Arthropoda</taxon>
        <taxon>Hexapoda</taxon>
        <taxon>Insecta</taxon>
        <taxon>Pterygota</taxon>
        <taxon>Neoptera</taxon>
        <taxon>Endopterygota</taxon>
        <taxon>Diptera</taxon>
        <taxon>Nematocera</taxon>
        <taxon>Culicoidea</taxon>
        <taxon>Culicidae</taxon>
        <taxon>Anophelinae</taxon>
        <taxon>Anopheles</taxon>
    </lineage>
</organism>
<dbReference type="Pfam" id="PF00625">
    <property type="entry name" value="Guanylate_kin"/>
    <property type="match status" value="1"/>
</dbReference>
<feature type="compositionally biased region" description="Polar residues" evidence="2">
    <location>
        <begin position="843"/>
        <end position="853"/>
    </location>
</feature>
<dbReference type="OMA" id="PNDIICQ"/>
<dbReference type="Gene3D" id="3.40.50.300">
    <property type="entry name" value="P-loop containing nucleotide triphosphate hydrolases"/>
    <property type="match status" value="1"/>
</dbReference>
<feature type="compositionally biased region" description="Gly residues" evidence="2">
    <location>
        <begin position="1133"/>
        <end position="1151"/>
    </location>
</feature>
<dbReference type="VEuPathDB" id="VectorBase:ASTEI07736"/>
<dbReference type="InterPro" id="IPR027417">
    <property type="entry name" value="P-loop_NTPase"/>
</dbReference>
<keyword evidence="4" id="KW-1185">Reference proteome</keyword>
<feature type="region of interest" description="Disordered" evidence="2">
    <location>
        <begin position="702"/>
        <end position="737"/>
    </location>
</feature>
<feature type="region of interest" description="Disordered" evidence="2">
    <location>
        <begin position="310"/>
        <end position="352"/>
    </location>
</feature>
<feature type="region of interest" description="Disordered" evidence="2">
    <location>
        <begin position="1121"/>
        <end position="1156"/>
    </location>
</feature>
<dbReference type="PANTHER" id="PTHR46360:SF1">
    <property type="entry name" value="DISKS LARGE HOMOLOG 5"/>
    <property type="match status" value="1"/>
</dbReference>
<dbReference type="GO" id="GO:0005886">
    <property type="term" value="C:plasma membrane"/>
    <property type="evidence" value="ECO:0007669"/>
    <property type="project" value="TreeGrafter"/>
</dbReference>
<feature type="region of interest" description="Disordered" evidence="2">
    <location>
        <begin position="634"/>
        <end position="663"/>
    </location>
</feature>
<feature type="region of interest" description="Disordered" evidence="2">
    <location>
        <begin position="833"/>
        <end position="853"/>
    </location>
</feature>
<dbReference type="GO" id="GO:0035331">
    <property type="term" value="P:negative regulation of hippo signaling"/>
    <property type="evidence" value="ECO:0007669"/>
    <property type="project" value="TreeGrafter"/>
</dbReference>
<dbReference type="Gene3D" id="2.30.42.10">
    <property type="match status" value="4"/>
</dbReference>
<dbReference type="CDD" id="cd11860">
    <property type="entry name" value="SH3_DLG5"/>
    <property type="match status" value="1"/>
</dbReference>
<dbReference type="InterPro" id="IPR036034">
    <property type="entry name" value="PDZ_sf"/>
</dbReference>
<dbReference type="Proteomes" id="UP000076408">
    <property type="component" value="Unassembled WGS sequence"/>
</dbReference>
<evidence type="ECO:0000313" key="4">
    <source>
        <dbReference type="Proteomes" id="UP000076408"/>
    </source>
</evidence>
<dbReference type="Pfam" id="PF00595">
    <property type="entry name" value="PDZ"/>
    <property type="match status" value="2"/>
</dbReference>
<dbReference type="PANTHER" id="PTHR46360">
    <property type="entry name" value="DISKS LARGE HOMOLOG 5"/>
    <property type="match status" value="1"/>
</dbReference>
<dbReference type="InterPro" id="IPR001478">
    <property type="entry name" value="PDZ"/>
</dbReference>
<reference evidence="4" key="1">
    <citation type="journal article" date="2014" name="Genome Biol.">
        <title>Genome analysis of a major urban malaria vector mosquito, Anopheles stephensi.</title>
        <authorList>
            <person name="Jiang X."/>
            <person name="Peery A."/>
            <person name="Hall A.B."/>
            <person name="Sharma A."/>
            <person name="Chen X.G."/>
            <person name="Waterhouse R.M."/>
            <person name="Komissarov A."/>
            <person name="Riehle M.M."/>
            <person name="Shouche Y."/>
            <person name="Sharakhova M.V."/>
            <person name="Lawson D."/>
            <person name="Pakpour N."/>
            <person name="Arensburger P."/>
            <person name="Davidson V.L."/>
            <person name="Eiglmeier K."/>
            <person name="Emrich S."/>
            <person name="George P."/>
            <person name="Kennedy R.C."/>
            <person name="Mane S.P."/>
            <person name="Maslen G."/>
            <person name="Oringanje C."/>
            <person name="Qi Y."/>
            <person name="Settlage R."/>
            <person name="Tojo M."/>
            <person name="Tubio J.M."/>
            <person name="Unger M.F."/>
            <person name="Wang B."/>
            <person name="Vernick K.D."/>
            <person name="Ribeiro J.M."/>
            <person name="James A.A."/>
            <person name="Michel K."/>
            <person name="Riehle M.A."/>
            <person name="Luckhart S."/>
            <person name="Sharakhov I.V."/>
            <person name="Tu Z."/>
        </authorList>
    </citation>
    <scope>NUCLEOTIDE SEQUENCE [LARGE SCALE GENOMIC DNA]</scope>
    <source>
        <strain evidence="4">Indian</strain>
    </source>
</reference>
<dbReference type="PROSITE" id="PS50052">
    <property type="entry name" value="GUANYLATE_KINASE_2"/>
    <property type="match status" value="1"/>
</dbReference>
<dbReference type="SUPFAM" id="SSF50156">
    <property type="entry name" value="PDZ domain-like"/>
    <property type="match status" value="4"/>
</dbReference>
<dbReference type="CDD" id="cd00136">
    <property type="entry name" value="PDZ_canonical"/>
    <property type="match status" value="1"/>
</dbReference>
<dbReference type="Pfam" id="PF17820">
    <property type="entry name" value="PDZ_6"/>
    <property type="match status" value="1"/>
</dbReference>
<feature type="region of interest" description="Disordered" evidence="2">
    <location>
        <begin position="1173"/>
        <end position="1245"/>
    </location>
</feature>
<dbReference type="InterPro" id="IPR041489">
    <property type="entry name" value="PDZ_6"/>
</dbReference>
<dbReference type="InterPro" id="IPR008144">
    <property type="entry name" value="Guanylate_kin-like_dom"/>
</dbReference>
<dbReference type="InterPro" id="IPR008145">
    <property type="entry name" value="GK/Ca_channel_bsu"/>
</dbReference>
<dbReference type="EnsemblMetazoa" id="ASTEI07736-RA">
    <property type="protein sequence ID" value="ASTEI07736-PA"/>
    <property type="gene ID" value="ASTEI07736"/>
</dbReference>
<feature type="region of interest" description="Disordered" evidence="2">
    <location>
        <begin position="588"/>
        <end position="609"/>
    </location>
</feature>
<dbReference type="STRING" id="30069.A0A182YH00"/>
<keyword evidence="1" id="KW-0175">Coiled coil</keyword>
<dbReference type="InterPro" id="IPR053004">
    <property type="entry name" value="MAGUK_Signaling_Regulators"/>
</dbReference>
<feature type="compositionally biased region" description="Polar residues" evidence="2">
    <location>
        <begin position="961"/>
        <end position="984"/>
    </location>
</feature>
<proteinExistence type="predicted"/>
<accession>A0A182YH00</accession>
<evidence type="ECO:0000313" key="3">
    <source>
        <dbReference type="EnsemblMetazoa" id="ASTEI07736-PA"/>
    </source>
</evidence>
<feature type="compositionally biased region" description="Polar residues" evidence="2">
    <location>
        <begin position="310"/>
        <end position="345"/>
    </location>
</feature>
<sequence>MASSENSDEGGHNVFSGFTSSNGSGPEYEHLMQFEYLTTKYRDVVSQLKTVSNEKQRLEHDFQLLKKELEGKGDFFNSYHEYSALKQKYDTLRHRYEEIAKDPSHCIKLCEELKKERNKYKELLKATEEELETVLSERGSVLKENQKLYDKNEALEREVQGKLKECVSLKEKIDLLKTRQEYQQLSNESSWNKELSDSKDKFSIVSENLETANQEIERLKKALDKSKAEIAKAIHDTDVAKQRRDWAISEREKIVQERDSVRNLCDEIRKERDTATSKLLAAIRDKDDAHKRIELLTDQLEQVTRDSINNNAGTAAQSPTGGGNPSQANGAGSSGTPTTPNASLVSMNNSNSHRNSHYSSFSSIYNLESLQQYDVEMVEIDTSPLLSNSSDWGLTISGDLDHSYGSDHGSNTKNLCGPYVAAVEHDSIFAGKLKPNDIICQINNHDCSTFSRRMIYRTIRNSVPQCIITVKRPTKRLLPVQIPFTSTNRNHGLCLELGLYIAKLEPNSIAAKDGRLAVGDRILSINNKPMESIKNINDVHAYINDMRNSSLNLIVIKEMLESHPSYASFYQPRLKHIRNTTSCTQTDNSLSTFGSSQHSTTNPSSVNTSANAMTMMNHHRLSLEFDNNNHFLPSAMPSSSYQPSSSTPNSVTASTPSSTKSASKLTEFIQKIKDKMAISNHSKEVGGPGGSQEHDAIAALDSVLDSDEQSRDGKRSKRRNKNDPHSQSEVPRGTWPRVNMTIHINETHPGTIVQKKKIRPQLTIPRGGDLDNNNYFAAVLNEANTIPTNFQPDKLTAGESLSPQGMPGGGGSGGQVGMGGGGIATTSSIAPSGASAGGGQGMLPSSSKRNSNPVMPMDINRLLALKYGDATAGGVLVSGPGGNATVGAMGKSHTGAPFPRSSTYDDRHHDGGGLNLNKHRFSLNLSAMSKQPMQQQQQQQQQILLPPPHQQQNSLDFIPIPTSSSSQKSNHSIDSVSASHSLSKSPPVYYPGTAGALGIPTSKTTEFFMTSKITKSLSKYSSDNESIDTETLSLGGGGGATMGGGMSANIMSPTGGQGMVGGGASGGGPGNTNTLPLSHMRKQLMGNSGTGGSSSSRSGHTLYPAATAGYGATIFPGSYPHPFMRNHHQPGGSSSGGGGGGVGGGGGGGPTGHHAHVASMDYSYRYSQIQSSKEDVPISGYSGGYEGGTFPRNKSHLTSNSSHHHHHHHHHHQGGFRIPSNQSVTSRGSGIKISNGSIDCSSSERASPIPTFEVQILKPGHVPSGGGGSGSNKRSSLQDYGQSKPNVGELRLVQFNKSETSLGIKIFCRRNGGGVFVSNVGENSLASKVGLNIGDQLLEVCGINLRKATYDLAAHVLRQCGNSITMLVLYNPIVYSNLTTSEDNLARSGSPTPQNSPRTMGRSLISAVNTTAVNSITGTMATAKTSSLVKAQEFSDSLEHQTQLHDDEEDGSVAVGSVSGVQGNIYKEQPREIYIETRKTSNLGITLVGGNAYGIFVHGVQKDSIADQAGLLVGDQILEFNGTDMRRSTAEHAALEIAKPADHVKVLVLYNIQSILHRPLDVMVGFSLLCTLHFSTEFNQIKDKPGDALYIRVGFDRNCDQGDSELSFTKDEVLFVDNTMFGGIPGKWRAWKLDEYGHKKQCGIIPNKLKYISHGCEMSKRPTLTLLLFVSFIVEEELRLLGDPGDVDTTARRGSTSARRSFFKRIKPQRSSSRDSKELASFSNTHLSLYLDSSSLSDDGLSSYQRVERLEYTYRPVIILGPLSEFVIDKLCVDFPEDFAVLQESQKKCTKDEMELAMQNNTIADYKLRSNGIFEYTSVQAVRDNKQCHCILNVSMAAVERLQRAQIYPIVLLLRFKSAKQIKEIKDSRYSTDKISAKAAKEMYEHTLKMESEYRQFISVVISGVNITHMCTQIKAAVDSEQKKILWVSIPSPL</sequence>
<evidence type="ECO:0000256" key="1">
    <source>
        <dbReference type="SAM" id="Coils"/>
    </source>
</evidence>
<evidence type="ECO:0000256" key="2">
    <source>
        <dbReference type="SAM" id="MobiDB-lite"/>
    </source>
</evidence>
<feature type="region of interest" description="Disordered" evidence="2">
    <location>
        <begin position="949"/>
        <end position="986"/>
    </location>
</feature>
<feature type="compositionally biased region" description="Basic residues" evidence="2">
    <location>
        <begin position="1202"/>
        <end position="1214"/>
    </location>
</feature>
<feature type="region of interest" description="Disordered" evidence="2">
    <location>
        <begin position="1257"/>
        <end position="1283"/>
    </location>
</feature>
<name>A0A182YH00_ANOST</name>
<dbReference type="Gene3D" id="2.30.30.40">
    <property type="entry name" value="SH3 Domains"/>
    <property type="match status" value="1"/>
</dbReference>
<feature type="coiled-coil region" evidence="1">
    <location>
        <begin position="202"/>
        <end position="306"/>
    </location>
</feature>
<dbReference type="PROSITE" id="PS50106">
    <property type="entry name" value="PDZ"/>
    <property type="match status" value="4"/>
</dbReference>
<feature type="compositionally biased region" description="Polar residues" evidence="2">
    <location>
        <begin position="1219"/>
        <end position="1245"/>
    </location>
</feature>